<comment type="caution">
    <text evidence="6">The sequence shown here is derived from an EMBL/GenBank/DDBJ whole genome shotgun (WGS) entry which is preliminary data.</text>
</comment>
<dbReference type="SUPFAM" id="SSF46785">
    <property type="entry name" value="Winged helix' DNA-binding domain"/>
    <property type="match status" value="1"/>
</dbReference>
<dbReference type="HOGENOM" id="CLU_119090_1_1_11"/>
<dbReference type="InterPro" id="IPR036390">
    <property type="entry name" value="WH_DNA-bd_sf"/>
</dbReference>
<evidence type="ECO:0000256" key="3">
    <source>
        <dbReference type="ARBA" id="ARBA00023125"/>
    </source>
</evidence>
<dbReference type="AlphaFoldDB" id="A0A066ZD03"/>
<keyword evidence="7" id="KW-1185">Reference proteome</keyword>
<feature type="region of interest" description="Disordered" evidence="5">
    <location>
        <begin position="1"/>
        <end position="25"/>
    </location>
</feature>
<gene>
    <name evidence="6" type="ORF">KCH_01070</name>
</gene>
<dbReference type="PATRIC" id="fig|1348663.4.peg.87"/>
<keyword evidence="3" id="KW-0238">DNA-binding</keyword>
<dbReference type="OrthoDB" id="9813987at2"/>
<dbReference type="Proteomes" id="UP000027178">
    <property type="component" value="Unassembled WGS sequence"/>
</dbReference>
<protein>
    <submittedName>
        <fullName evidence="6">Transcriptional regulator</fullName>
    </submittedName>
</protein>
<dbReference type="Pfam" id="PF03965">
    <property type="entry name" value="Penicillinase_R"/>
    <property type="match status" value="1"/>
</dbReference>
<evidence type="ECO:0000256" key="5">
    <source>
        <dbReference type="SAM" id="MobiDB-lite"/>
    </source>
</evidence>
<dbReference type="InterPro" id="IPR036388">
    <property type="entry name" value="WH-like_DNA-bd_sf"/>
</dbReference>
<proteinExistence type="inferred from homology"/>
<sequence length="149" mass="15663">MELAGPEPDGGDSGDGEEGGRRRRGQGELATEVLTVLHGAPGPVTASWVQEQLGGELAYTTVMTILSRLLAKQAVVRSRVGRAYVWSAAADAAGLTARRMRRLLDTEPDRDAVLASFVTALTPEDEQVLRSLLNAADPPQDGAGRGGGR</sequence>
<dbReference type="GO" id="GO:0045892">
    <property type="term" value="P:negative regulation of DNA-templated transcription"/>
    <property type="evidence" value="ECO:0007669"/>
    <property type="project" value="InterPro"/>
</dbReference>
<dbReference type="GO" id="GO:0003677">
    <property type="term" value="F:DNA binding"/>
    <property type="evidence" value="ECO:0007669"/>
    <property type="project" value="UniProtKB-KW"/>
</dbReference>
<evidence type="ECO:0000256" key="1">
    <source>
        <dbReference type="ARBA" id="ARBA00011046"/>
    </source>
</evidence>
<evidence type="ECO:0000256" key="2">
    <source>
        <dbReference type="ARBA" id="ARBA00023015"/>
    </source>
</evidence>
<dbReference type="Gene3D" id="1.10.10.10">
    <property type="entry name" value="Winged helix-like DNA-binding domain superfamily/Winged helix DNA-binding domain"/>
    <property type="match status" value="1"/>
</dbReference>
<organism evidence="6 7">
    <name type="scientific">Kitasatospora cheerisanensis KCTC 2395</name>
    <dbReference type="NCBI Taxonomy" id="1348663"/>
    <lineage>
        <taxon>Bacteria</taxon>
        <taxon>Bacillati</taxon>
        <taxon>Actinomycetota</taxon>
        <taxon>Actinomycetes</taxon>
        <taxon>Kitasatosporales</taxon>
        <taxon>Streptomycetaceae</taxon>
        <taxon>Kitasatospora</taxon>
    </lineage>
</organism>
<name>A0A066ZD03_9ACTN</name>
<evidence type="ECO:0000313" key="7">
    <source>
        <dbReference type="Proteomes" id="UP000027178"/>
    </source>
</evidence>
<keyword evidence="4" id="KW-0804">Transcription</keyword>
<evidence type="ECO:0000313" key="6">
    <source>
        <dbReference type="EMBL" id="KDN88030.1"/>
    </source>
</evidence>
<dbReference type="RefSeq" id="WP_035858011.1">
    <property type="nucleotide sequence ID" value="NZ_KK853997.1"/>
</dbReference>
<reference evidence="6 7" key="1">
    <citation type="submission" date="2014-05" db="EMBL/GenBank/DDBJ databases">
        <title>Draft Genome Sequence of Kitasatospora cheerisanensis KCTC 2395.</title>
        <authorList>
            <person name="Nam D.H."/>
        </authorList>
    </citation>
    <scope>NUCLEOTIDE SEQUENCE [LARGE SCALE GENOMIC DNA]</scope>
    <source>
        <strain evidence="6 7">KCTC 2395</strain>
    </source>
</reference>
<accession>A0A066ZD03</accession>
<dbReference type="InterPro" id="IPR005650">
    <property type="entry name" value="BlaI_family"/>
</dbReference>
<comment type="similarity">
    <text evidence="1">Belongs to the BlaI transcriptional regulatory family.</text>
</comment>
<keyword evidence="2" id="KW-0805">Transcription regulation</keyword>
<dbReference type="eggNOG" id="COG3682">
    <property type="taxonomic scope" value="Bacteria"/>
</dbReference>
<evidence type="ECO:0000256" key="4">
    <source>
        <dbReference type="ARBA" id="ARBA00023163"/>
    </source>
</evidence>
<dbReference type="EMBL" id="JNBY01000007">
    <property type="protein sequence ID" value="KDN88030.1"/>
    <property type="molecule type" value="Genomic_DNA"/>
</dbReference>